<evidence type="ECO:0000313" key="2">
    <source>
        <dbReference type="Proteomes" id="UP001148834"/>
    </source>
</evidence>
<accession>A0A6M8T4W1</accession>
<dbReference type="Proteomes" id="UP001148834">
    <property type="component" value="Unassembled WGS sequence"/>
</dbReference>
<protein>
    <submittedName>
        <fullName evidence="1">Uncharacterized protein</fullName>
    </submittedName>
</protein>
<dbReference type="AlphaFoldDB" id="A0A6M8T4W1"/>
<dbReference type="EMBL" id="JAODIR010000021">
    <property type="protein sequence ID" value="MDD2168046.1"/>
    <property type="molecule type" value="Genomic_DNA"/>
</dbReference>
<sequence>MYIGLIDSEQFESADLDNVVIIPFKSGYRDKDTLTLNLDCDYIKVYQNKGIRFDVDKSNNLSELKQFRCAIRVSEIESISLLA</sequence>
<organism evidence="1 2">
    <name type="scientific">Glaesserella parasuis</name>
    <name type="common">Haemophilus parasuis</name>
    <dbReference type="NCBI Taxonomy" id="738"/>
    <lineage>
        <taxon>Bacteria</taxon>
        <taxon>Pseudomonadati</taxon>
        <taxon>Pseudomonadota</taxon>
        <taxon>Gammaproteobacteria</taxon>
        <taxon>Pasteurellales</taxon>
        <taxon>Pasteurellaceae</taxon>
        <taxon>Glaesserella</taxon>
    </lineage>
</organism>
<gene>
    <name evidence="1" type="ORF">N5925_05370</name>
</gene>
<dbReference type="RefSeq" id="WP_021111592.1">
    <property type="nucleotide sequence ID" value="NZ_JARUTZ010000001.1"/>
</dbReference>
<evidence type="ECO:0000313" key="1">
    <source>
        <dbReference type="EMBL" id="MDD2168046.1"/>
    </source>
</evidence>
<name>A0A6M8T4W1_GLAPU</name>
<reference evidence="1" key="1">
    <citation type="submission" date="2022-09" db="EMBL/GenBank/DDBJ databases">
        <title>Molecular characterization of Glaesserella parasuis strains circulating in commercial swine farms using whole-genome sequencing.</title>
        <authorList>
            <person name="Mugabi R."/>
            <person name="Clavijo M."/>
            <person name="Li G."/>
        </authorList>
    </citation>
    <scope>NUCLEOTIDE SEQUENCE</scope>
    <source>
        <strain evidence="1">0435-53</strain>
    </source>
</reference>
<comment type="caution">
    <text evidence="1">The sequence shown here is derived from an EMBL/GenBank/DDBJ whole genome shotgun (WGS) entry which is preliminary data.</text>
</comment>
<proteinExistence type="predicted"/>